<dbReference type="EMBL" id="FOOT01000005">
    <property type="protein sequence ID" value="SFH08150.1"/>
    <property type="molecule type" value="Genomic_DNA"/>
</dbReference>
<accession>A0A1I2X3Q5</accession>
<feature type="transmembrane region" description="Helical" evidence="1">
    <location>
        <begin position="66"/>
        <end position="87"/>
    </location>
</feature>
<feature type="transmembrane region" description="Helical" evidence="1">
    <location>
        <begin position="133"/>
        <end position="151"/>
    </location>
</feature>
<protein>
    <submittedName>
        <fullName evidence="2">Uncharacterized protein</fullName>
    </submittedName>
</protein>
<dbReference type="AlphaFoldDB" id="A0A1I2X3Q5"/>
<keyword evidence="1" id="KW-1133">Transmembrane helix</keyword>
<feature type="transmembrane region" description="Helical" evidence="1">
    <location>
        <begin position="38"/>
        <end position="60"/>
    </location>
</feature>
<keyword evidence="1" id="KW-0472">Membrane</keyword>
<name>A0A1I2X3Q5_9BACT</name>
<gene>
    <name evidence="2" type="ORF">SAMN05421739_105368</name>
</gene>
<evidence type="ECO:0000256" key="1">
    <source>
        <dbReference type="SAM" id="Phobius"/>
    </source>
</evidence>
<evidence type="ECO:0000313" key="2">
    <source>
        <dbReference type="EMBL" id="SFH08150.1"/>
    </source>
</evidence>
<reference evidence="3" key="1">
    <citation type="submission" date="2016-10" db="EMBL/GenBank/DDBJ databases">
        <authorList>
            <person name="Varghese N."/>
            <person name="Submissions S."/>
        </authorList>
    </citation>
    <scope>NUCLEOTIDE SEQUENCE [LARGE SCALE GENOMIC DNA]</scope>
    <source>
        <strain evidence="3">LP51</strain>
    </source>
</reference>
<keyword evidence="3" id="KW-1185">Reference proteome</keyword>
<sequence length="156" mass="17693">MKSITLLCVNYTLHYIKRYLQMKKQNWNTQLRHNTRQLAYWTLAWVASMALASFGPKFIWQENLPFTILAIVLNAAFGVGMILAYIRHTKSMDEMQRKIQLEAMGIALGVGLVGGLSYALLDTTNVISGNADISVLVVLMTITYLIGIFIGQMRYR</sequence>
<proteinExistence type="predicted"/>
<keyword evidence="1" id="KW-0812">Transmembrane</keyword>
<dbReference type="Proteomes" id="UP000198724">
    <property type="component" value="Unassembled WGS sequence"/>
</dbReference>
<dbReference type="STRING" id="1436961.SAMN05421739_105368"/>
<organism evidence="2 3">
    <name type="scientific">Pontibacter chinhatensis</name>
    <dbReference type="NCBI Taxonomy" id="1436961"/>
    <lineage>
        <taxon>Bacteria</taxon>
        <taxon>Pseudomonadati</taxon>
        <taxon>Bacteroidota</taxon>
        <taxon>Cytophagia</taxon>
        <taxon>Cytophagales</taxon>
        <taxon>Hymenobacteraceae</taxon>
        <taxon>Pontibacter</taxon>
    </lineage>
</organism>
<feature type="transmembrane region" description="Helical" evidence="1">
    <location>
        <begin position="99"/>
        <end position="121"/>
    </location>
</feature>
<evidence type="ECO:0000313" key="3">
    <source>
        <dbReference type="Proteomes" id="UP000198724"/>
    </source>
</evidence>